<protein>
    <submittedName>
        <fullName evidence="2">Uncharacterized protein</fullName>
    </submittedName>
</protein>
<dbReference type="PANTHER" id="PTHR34666:SF7">
    <property type="match status" value="1"/>
</dbReference>
<comment type="caution">
    <text evidence="2">The sequence shown here is derived from an EMBL/GenBank/DDBJ whole genome shotgun (WGS) entry which is preliminary data.</text>
</comment>
<accession>A0A1Q3CIP3</accession>
<evidence type="ECO:0000313" key="2">
    <source>
        <dbReference type="EMBL" id="GAV79931.1"/>
    </source>
</evidence>
<proteinExistence type="predicted"/>
<reference evidence="3" key="1">
    <citation type="submission" date="2016-04" db="EMBL/GenBank/DDBJ databases">
        <title>Cephalotus genome sequencing.</title>
        <authorList>
            <person name="Fukushima K."/>
            <person name="Hasebe M."/>
            <person name="Fang X."/>
        </authorList>
    </citation>
    <scope>NUCLEOTIDE SEQUENCE [LARGE SCALE GENOMIC DNA]</scope>
    <source>
        <strain evidence="3">cv. St1</strain>
    </source>
</reference>
<feature type="compositionally biased region" description="Basic and acidic residues" evidence="1">
    <location>
        <begin position="32"/>
        <end position="44"/>
    </location>
</feature>
<dbReference type="Proteomes" id="UP000187406">
    <property type="component" value="Unassembled WGS sequence"/>
</dbReference>
<evidence type="ECO:0000313" key="3">
    <source>
        <dbReference type="Proteomes" id="UP000187406"/>
    </source>
</evidence>
<feature type="region of interest" description="Disordered" evidence="1">
    <location>
        <begin position="77"/>
        <end position="101"/>
    </location>
</feature>
<evidence type="ECO:0000256" key="1">
    <source>
        <dbReference type="SAM" id="MobiDB-lite"/>
    </source>
</evidence>
<keyword evidence="3" id="KW-1185">Reference proteome</keyword>
<dbReference type="FunCoup" id="A0A1Q3CIP3">
    <property type="interactions" value="44"/>
</dbReference>
<dbReference type="EMBL" id="BDDD01002076">
    <property type="protein sequence ID" value="GAV79931.1"/>
    <property type="molecule type" value="Genomic_DNA"/>
</dbReference>
<dbReference type="InParanoid" id="A0A1Q3CIP3"/>
<organism evidence="2 3">
    <name type="scientific">Cephalotus follicularis</name>
    <name type="common">Albany pitcher plant</name>
    <dbReference type="NCBI Taxonomy" id="3775"/>
    <lineage>
        <taxon>Eukaryota</taxon>
        <taxon>Viridiplantae</taxon>
        <taxon>Streptophyta</taxon>
        <taxon>Embryophyta</taxon>
        <taxon>Tracheophyta</taxon>
        <taxon>Spermatophyta</taxon>
        <taxon>Magnoliopsida</taxon>
        <taxon>eudicotyledons</taxon>
        <taxon>Gunneridae</taxon>
        <taxon>Pentapetalae</taxon>
        <taxon>rosids</taxon>
        <taxon>fabids</taxon>
        <taxon>Oxalidales</taxon>
        <taxon>Cephalotaceae</taxon>
        <taxon>Cephalotus</taxon>
    </lineage>
</organism>
<dbReference type="PANTHER" id="PTHR34666">
    <property type="entry name" value="EXPRESSED PROTEIN"/>
    <property type="match status" value="1"/>
</dbReference>
<dbReference type="AlphaFoldDB" id="A0A1Q3CIP3"/>
<sequence length="134" mass="15213">MATEEFSFPVIANDHPCCVNSPPLWHASPNASHEDDDRESEQRRSRSRCGGENDDEEKMDKLWEDFTIGELSRNCGSGLDSRKSSGDMVPASSSKTNDAMISPRRRPSVAVFFKVLKKLFLLRNYHPAVRKRGW</sequence>
<feature type="region of interest" description="Disordered" evidence="1">
    <location>
        <begin position="19"/>
        <end position="59"/>
    </location>
</feature>
<gene>
    <name evidence="2" type="ORF">CFOL_v3_23393</name>
</gene>
<name>A0A1Q3CIP3_CEPFO</name>
<dbReference type="OrthoDB" id="1917400at2759"/>